<evidence type="ECO:0000313" key="3">
    <source>
        <dbReference type="Proteomes" id="UP001597458"/>
    </source>
</evidence>
<accession>A0ABW5PUH1</accession>
<sequence length="288" mass="32393">MDRRFETFSSEGISIEYSIVGDGEPIFVLHGGHSNCKEEFGYKALLENGFSLITPSRPGYGGTSKEVGESLSKACKYYSKLLNHLNIKKTHLLAISAGGPSGIYFASKYPEQVCTLTLQSAVTKKWLTSSDKEYKAAKILFRPETEKFTWGLISTMNNIFPRFIFKQMFPSFSKLKYSEAKAKINEGDVEAIRKMNNRQRSSFGFFIDLKQVNELTIEDVQTVTCPTLIMHSKNDASVPLEHAYFAQDNIPSSEICILDSWGHLIWLGNSSDETDESIISFLKTNKIS</sequence>
<evidence type="ECO:0000313" key="2">
    <source>
        <dbReference type="EMBL" id="MFD2618600.1"/>
    </source>
</evidence>
<dbReference type="EMBL" id="JBHUMR010000023">
    <property type="protein sequence ID" value="MFD2618600.1"/>
    <property type="molecule type" value="Genomic_DNA"/>
</dbReference>
<proteinExistence type="predicted"/>
<reference evidence="3" key="1">
    <citation type="journal article" date="2019" name="Int. J. Syst. Evol. Microbiol.">
        <title>The Global Catalogue of Microorganisms (GCM) 10K type strain sequencing project: providing services to taxonomists for standard genome sequencing and annotation.</title>
        <authorList>
            <consortium name="The Broad Institute Genomics Platform"/>
            <consortium name="The Broad Institute Genome Sequencing Center for Infectious Disease"/>
            <person name="Wu L."/>
            <person name="Ma J."/>
        </authorList>
    </citation>
    <scope>NUCLEOTIDE SEQUENCE [LARGE SCALE GENOMIC DNA]</scope>
    <source>
        <strain evidence="3">TISTR 2241</strain>
    </source>
</reference>
<dbReference type="InterPro" id="IPR050471">
    <property type="entry name" value="AB_hydrolase"/>
</dbReference>
<keyword evidence="3" id="KW-1185">Reference proteome</keyword>
<comment type="caution">
    <text evidence="2">The sequence shown here is derived from an EMBL/GenBank/DDBJ whole genome shotgun (WGS) entry which is preliminary data.</text>
</comment>
<organism evidence="2 3">
    <name type="scientific">Terrilactibacillus laevilacticus</name>
    <dbReference type="NCBI Taxonomy" id="1380157"/>
    <lineage>
        <taxon>Bacteria</taxon>
        <taxon>Bacillati</taxon>
        <taxon>Bacillota</taxon>
        <taxon>Bacilli</taxon>
        <taxon>Bacillales</taxon>
        <taxon>Bacillaceae</taxon>
        <taxon>Terrilactibacillus</taxon>
    </lineage>
</organism>
<protein>
    <submittedName>
        <fullName evidence="2">Alpha/beta fold hydrolase</fullName>
    </submittedName>
</protein>
<dbReference type="Gene3D" id="3.40.50.1820">
    <property type="entry name" value="alpha/beta hydrolase"/>
    <property type="match status" value="1"/>
</dbReference>
<dbReference type="PANTHER" id="PTHR43433">
    <property type="entry name" value="HYDROLASE, ALPHA/BETA FOLD FAMILY PROTEIN"/>
    <property type="match status" value="1"/>
</dbReference>
<gene>
    <name evidence="2" type="ORF">ACFSTF_15020</name>
</gene>
<feature type="domain" description="AB hydrolase-1" evidence="1">
    <location>
        <begin position="25"/>
        <end position="265"/>
    </location>
</feature>
<dbReference type="GO" id="GO:0016787">
    <property type="term" value="F:hydrolase activity"/>
    <property type="evidence" value="ECO:0007669"/>
    <property type="project" value="UniProtKB-KW"/>
</dbReference>
<dbReference type="PANTHER" id="PTHR43433:SF1">
    <property type="entry name" value="BLL5160 PROTEIN"/>
    <property type="match status" value="1"/>
</dbReference>
<name>A0ABW5PUH1_9BACI</name>
<dbReference type="InterPro" id="IPR000073">
    <property type="entry name" value="AB_hydrolase_1"/>
</dbReference>
<dbReference type="RefSeq" id="WP_141191719.1">
    <property type="nucleotide sequence ID" value="NZ_JBHUMR010000023.1"/>
</dbReference>
<dbReference type="InterPro" id="IPR029058">
    <property type="entry name" value="AB_hydrolase_fold"/>
</dbReference>
<dbReference type="SUPFAM" id="SSF53474">
    <property type="entry name" value="alpha/beta-Hydrolases"/>
    <property type="match status" value="1"/>
</dbReference>
<dbReference type="Pfam" id="PF00561">
    <property type="entry name" value="Abhydrolase_1"/>
    <property type="match status" value="1"/>
</dbReference>
<evidence type="ECO:0000259" key="1">
    <source>
        <dbReference type="Pfam" id="PF00561"/>
    </source>
</evidence>
<keyword evidence="2" id="KW-0378">Hydrolase</keyword>
<dbReference type="Proteomes" id="UP001597458">
    <property type="component" value="Unassembled WGS sequence"/>
</dbReference>